<evidence type="ECO:0000313" key="3">
    <source>
        <dbReference type="EMBL" id="PDV99087.1"/>
    </source>
</evidence>
<dbReference type="Gene3D" id="3.40.50.2000">
    <property type="entry name" value="Glycogen Phosphorylase B"/>
    <property type="match status" value="2"/>
</dbReference>
<evidence type="ECO:0008006" key="5">
    <source>
        <dbReference type="Google" id="ProtNLM"/>
    </source>
</evidence>
<sequence>MALRIAHVTATFPPYRGGTGNVCLHNARELARRGHQVTVLTAAAANAAAYEERDGFVVRRLRPLVRIGNAPLLPGLFAALRGFDIVHLHYPFFGGEMAALSALATRTPLVVTYQHDVLLNGSLGVLAYVLNHSFGRLTLRSAARVLFSSDDYGRASHIRPLLHGREAYIGALPNGVDVKMFQPGDGGELREHLGLTPDEKMILLVAGLDRAHYFKGVEVLLTALASLPPNVRAVIVGDGDLRPVYETSAADLGLAERVHFAGRVSDAELPGYYRAADLAVLPSTTMGEAFGLVLVEALACGTPVIASDLPGVRTVVTHGDDGLLVPPGDATTLAKALDALLCDTKRRQAMGVQGRAKVIANYAWPMIGTRLEQIYAEVLGGYRSIVKNTAGDRS</sequence>
<dbReference type="Pfam" id="PF13579">
    <property type="entry name" value="Glyco_trans_4_4"/>
    <property type="match status" value="1"/>
</dbReference>
<evidence type="ECO:0000313" key="4">
    <source>
        <dbReference type="Proteomes" id="UP000220922"/>
    </source>
</evidence>
<accession>A0A2H3L2U7</accession>
<feature type="domain" description="Glycosyltransferase subfamily 4-like N-terminal" evidence="2">
    <location>
        <begin position="17"/>
        <end position="154"/>
    </location>
</feature>
<dbReference type="CDD" id="cd03801">
    <property type="entry name" value="GT4_PimA-like"/>
    <property type="match status" value="1"/>
</dbReference>
<feature type="domain" description="Glycosyl transferase family 1" evidence="1">
    <location>
        <begin position="190"/>
        <end position="355"/>
    </location>
</feature>
<dbReference type="SUPFAM" id="SSF53756">
    <property type="entry name" value="UDP-Glycosyltransferase/glycogen phosphorylase"/>
    <property type="match status" value="1"/>
</dbReference>
<dbReference type="Proteomes" id="UP000220922">
    <property type="component" value="Unassembled WGS sequence"/>
</dbReference>
<dbReference type="InterPro" id="IPR050194">
    <property type="entry name" value="Glycosyltransferase_grp1"/>
</dbReference>
<dbReference type="EMBL" id="LYXE01000083">
    <property type="protein sequence ID" value="PDV99087.1"/>
    <property type="molecule type" value="Genomic_DNA"/>
</dbReference>
<keyword evidence="4" id="KW-1185">Reference proteome</keyword>
<name>A0A2H3L2U7_9CHLR</name>
<comment type="caution">
    <text evidence="3">The sequence shown here is derived from an EMBL/GenBank/DDBJ whole genome shotgun (WGS) entry which is preliminary data.</text>
</comment>
<dbReference type="InterPro" id="IPR028098">
    <property type="entry name" value="Glyco_trans_4-like_N"/>
</dbReference>
<dbReference type="OrthoDB" id="9795068at2"/>
<dbReference type="PANTHER" id="PTHR45947:SF3">
    <property type="entry name" value="SULFOQUINOVOSYL TRANSFERASE SQD2"/>
    <property type="match status" value="1"/>
</dbReference>
<dbReference type="RefSeq" id="WP_097652410.1">
    <property type="nucleotide sequence ID" value="NZ_LYXE01000083.1"/>
</dbReference>
<dbReference type="Pfam" id="PF00534">
    <property type="entry name" value="Glycos_transf_1"/>
    <property type="match status" value="1"/>
</dbReference>
<dbReference type="PANTHER" id="PTHR45947">
    <property type="entry name" value="SULFOQUINOVOSYL TRANSFERASE SQD2"/>
    <property type="match status" value="1"/>
</dbReference>
<evidence type="ECO:0000259" key="2">
    <source>
        <dbReference type="Pfam" id="PF13579"/>
    </source>
</evidence>
<gene>
    <name evidence="3" type="ORF">A9Q02_13470</name>
</gene>
<proteinExistence type="predicted"/>
<dbReference type="InterPro" id="IPR001296">
    <property type="entry name" value="Glyco_trans_1"/>
</dbReference>
<protein>
    <recommendedName>
        <fullName evidence="5">Glycosyl transferase family 1</fullName>
    </recommendedName>
</protein>
<reference evidence="3 4" key="1">
    <citation type="submission" date="2016-05" db="EMBL/GenBank/DDBJ databases">
        <authorList>
            <person name="Lavstsen T."/>
            <person name="Jespersen J.S."/>
        </authorList>
    </citation>
    <scope>NUCLEOTIDE SEQUENCE [LARGE SCALE GENOMIC DNA]</scope>
    <source>
        <strain evidence="3 4">B7-9</strain>
    </source>
</reference>
<dbReference type="GO" id="GO:0016757">
    <property type="term" value="F:glycosyltransferase activity"/>
    <property type="evidence" value="ECO:0007669"/>
    <property type="project" value="InterPro"/>
</dbReference>
<organism evidence="3 4">
    <name type="scientific">Candidatus Chloroploca asiatica</name>
    <dbReference type="NCBI Taxonomy" id="1506545"/>
    <lineage>
        <taxon>Bacteria</taxon>
        <taxon>Bacillati</taxon>
        <taxon>Chloroflexota</taxon>
        <taxon>Chloroflexia</taxon>
        <taxon>Chloroflexales</taxon>
        <taxon>Chloroflexineae</taxon>
        <taxon>Oscillochloridaceae</taxon>
        <taxon>Candidatus Chloroploca</taxon>
    </lineage>
</organism>
<dbReference type="AlphaFoldDB" id="A0A2H3L2U7"/>
<evidence type="ECO:0000259" key="1">
    <source>
        <dbReference type="Pfam" id="PF00534"/>
    </source>
</evidence>